<dbReference type="GO" id="GO:0006302">
    <property type="term" value="P:double-strand break repair"/>
    <property type="evidence" value="ECO:0007669"/>
    <property type="project" value="TreeGrafter"/>
</dbReference>
<gene>
    <name evidence="10" type="ORF">GIY11_11715</name>
</gene>
<dbReference type="PANTHER" id="PTHR10133:SF27">
    <property type="entry name" value="DNA POLYMERASE NU"/>
    <property type="match status" value="1"/>
</dbReference>
<evidence type="ECO:0000256" key="1">
    <source>
        <dbReference type="ARBA" id="ARBA00007705"/>
    </source>
</evidence>
<protein>
    <recommendedName>
        <fullName evidence="2">DNA-directed DNA polymerase</fullName>
        <ecNumber evidence="2">2.7.7.7</ecNumber>
    </recommendedName>
</protein>
<dbReference type="InterPro" id="IPR001098">
    <property type="entry name" value="DNA-dir_DNA_pol_A_palm_dom"/>
</dbReference>
<evidence type="ECO:0000256" key="2">
    <source>
        <dbReference type="ARBA" id="ARBA00012417"/>
    </source>
</evidence>
<comment type="catalytic activity">
    <reaction evidence="8">
        <text>DNA(n) + a 2'-deoxyribonucleoside 5'-triphosphate = DNA(n+1) + diphosphate</text>
        <dbReference type="Rhea" id="RHEA:22508"/>
        <dbReference type="Rhea" id="RHEA-COMP:17339"/>
        <dbReference type="Rhea" id="RHEA-COMP:17340"/>
        <dbReference type="ChEBI" id="CHEBI:33019"/>
        <dbReference type="ChEBI" id="CHEBI:61560"/>
        <dbReference type="ChEBI" id="CHEBI:173112"/>
        <dbReference type="EC" id="2.7.7.7"/>
    </reaction>
</comment>
<keyword evidence="7" id="KW-0238">DNA-binding</keyword>
<evidence type="ECO:0000256" key="8">
    <source>
        <dbReference type="ARBA" id="ARBA00049244"/>
    </source>
</evidence>
<name>A0A844BQY7_9LACT</name>
<dbReference type="PANTHER" id="PTHR10133">
    <property type="entry name" value="DNA POLYMERASE I"/>
    <property type="match status" value="1"/>
</dbReference>
<evidence type="ECO:0000256" key="5">
    <source>
        <dbReference type="ARBA" id="ARBA00022705"/>
    </source>
</evidence>
<keyword evidence="5" id="KW-0235">DNA replication</keyword>
<evidence type="ECO:0000256" key="6">
    <source>
        <dbReference type="ARBA" id="ARBA00022932"/>
    </source>
</evidence>
<evidence type="ECO:0000313" key="11">
    <source>
        <dbReference type="Proteomes" id="UP000469870"/>
    </source>
</evidence>
<dbReference type="RefSeq" id="WP_153862735.1">
    <property type="nucleotide sequence ID" value="NZ_WJQR01000016.1"/>
</dbReference>
<evidence type="ECO:0000256" key="3">
    <source>
        <dbReference type="ARBA" id="ARBA00022679"/>
    </source>
</evidence>
<proteinExistence type="inferred from homology"/>
<dbReference type="Pfam" id="PF00476">
    <property type="entry name" value="DNA_pol_A"/>
    <property type="match status" value="1"/>
</dbReference>
<dbReference type="GO" id="GO:0006261">
    <property type="term" value="P:DNA-templated DNA replication"/>
    <property type="evidence" value="ECO:0007669"/>
    <property type="project" value="InterPro"/>
</dbReference>
<evidence type="ECO:0000313" key="10">
    <source>
        <dbReference type="EMBL" id="MRI82678.1"/>
    </source>
</evidence>
<comment type="caution">
    <text evidence="10">The sequence shown here is derived from an EMBL/GenBank/DDBJ whole genome shotgun (WGS) entry which is preliminary data.</text>
</comment>
<evidence type="ECO:0000259" key="9">
    <source>
        <dbReference type="SMART" id="SM00482"/>
    </source>
</evidence>
<dbReference type="PRINTS" id="PR00868">
    <property type="entry name" value="DNAPOLI"/>
</dbReference>
<dbReference type="Gene3D" id="1.10.150.20">
    <property type="entry name" value="5' to 3' exonuclease, C-terminal subdomain"/>
    <property type="match status" value="1"/>
</dbReference>
<dbReference type="EC" id="2.7.7.7" evidence="2"/>
<evidence type="ECO:0000256" key="4">
    <source>
        <dbReference type="ARBA" id="ARBA00022695"/>
    </source>
</evidence>
<dbReference type="PROSITE" id="PS00447">
    <property type="entry name" value="DNA_POLYMERASE_A"/>
    <property type="match status" value="1"/>
</dbReference>
<dbReference type="Proteomes" id="UP000469870">
    <property type="component" value="Unassembled WGS sequence"/>
</dbReference>
<keyword evidence="4" id="KW-0548">Nucleotidyltransferase</keyword>
<evidence type="ECO:0000256" key="7">
    <source>
        <dbReference type="ARBA" id="ARBA00023125"/>
    </source>
</evidence>
<dbReference type="EMBL" id="WJQR01000016">
    <property type="protein sequence ID" value="MRI82678.1"/>
    <property type="molecule type" value="Genomic_DNA"/>
</dbReference>
<dbReference type="Gene3D" id="3.30.70.370">
    <property type="match status" value="1"/>
</dbReference>
<dbReference type="GO" id="GO:0003677">
    <property type="term" value="F:DNA binding"/>
    <property type="evidence" value="ECO:0007669"/>
    <property type="project" value="UniProtKB-KW"/>
</dbReference>
<feature type="domain" description="DNA-directed DNA polymerase family A palm" evidence="9">
    <location>
        <begin position="190"/>
        <end position="383"/>
    </location>
</feature>
<dbReference type="SMART" id="SM00482">
    <property type="entry name" value="POLAc"/>
    <property type="match status" value="1"/>
</dbReference>
<dbReference type="InterPro" id="IPR019760">
    <property type="entry name" value="DNA-dir_DNA_pol_A_CS"/>
</dbReference>
<keyword evidence="6" id="KW-0239">DNA-directed DNA polymerase</keyword>
<dbReference type="InterPro" id="IPR043502">
    <property type="entry name" value="DNA/RNA_pol_sf"/>
</dbReference>
<dbReference type="InterPro" id="IPR002298">
    <property type="entry name" value="DNA_polymerase_A"/>
</dbReference>
<dbReference type="SUPFAM" id="SSF56672">
    <property type="entry name" value="DNA/RNA polymerases"/>
    <property type="match status" value="1"/>
</dbReference>
<organism evidence="10 11">
    <name type="scientific">Fundicoccus ignavus</name>
    <dbReference type="NCBI Taxonomy" id="2664442"/>
    <lineage>
        <taxon>Bacteria</taxon>
        <taxon>Bacillati</taxon>
        <taxon>Bacillota</taxon>
        <taxon>Bacilli</taxon>
        <taxon>Lactobacillales</taxon>
        <taxon>Aerococcaceae</taxon>
        <taxon>Fundicoccus</taxon>
    </lineage>
</organism>
<sequence>MRDHNAVKLTNLNKMLLIPVNHHLINRNKVLNMAFESNEAFGHLYELEALIAPIMEEMQETGLLVSKKWLSEGLIPTRNKLKHFELDLNNHIGVQASIFDEKLVYDFWKAKGLPKANTREDYGIYEHLDPTYKLLKEIYKKRQFLAQWDAKLKLSDYQAGNNLRIRGQWRSFSTWSGRLIAKELPLVSMPNIMNSYVVPPADHKVIALDLSNAEVRALAYHSKCRLMIDEINRGVDHHSLTGDIIKNVVQDNRIMDDASLRSLAKTYTYGSLYGASTETLINNLRKNIPGITTVEVCRIKKAHDTLYPELEHFLRLQEQSDSLLTPFGKVKPLVRLSRSQKRNFSLQSTVAVLIKILMVVVHQYFQVVHVKHDELWFVAPSREPTTAIINLIEKKFISQVQRDFPGYPIQDILMYEKIGGQNND</sequence>
<accession>A0A844BQY7</accession>
<keyword evidence="3" id="KW-0808">Transferase</keyword>
<comment type="similarity">
    <text evidence="1">Belongs to the DNA polymerase type-A family.</text>
</comment>
<dbReference type="AlphaFoldDB" id="A0A844BQY7"/>
<reference evidence="10 11" key="1">
    <citation type="submission" date="2019-11" db="EMBL/GenBank/DDBJ databases">
        <title>Characterisation of Fundicoccus ignavus gen. nov. sp. nov., a novel genus of the family Aerococcaceae isolated from bulk tank milk.</title>
        <authorList>
            <person name="Siebert A."/>
            <person name="Huptas C."/>
            <person name="Wenning M."/>
            <person name="Scherer S."/>
            <person name="Doll E.V."/>
        </authorList>
    </citation>
    <scope>NUCLEOTIDE SEQUENCE [LARGE SCALE GENOMIC DNA]</scope>
    <source>
        <strain evidence="10 11">DSM 109653</strain>
    </source>
</reference>
<dbReference type="GO" id="GO:0003887">
    <property type="term" value="F:DNA-directed DNA polymerase activity"/>
    <property type="evidence" value="ECO:0007669"/>
    <property type="project" value="UniProtKB-KW"/>
</dbReference>